<evidence type="ECO:0000313" key="9">
    <source>
        <dbReference type="EMBL" id="VAX24258.1"/>
    </source>
</evidence>
<protein>
    <recommendedName>
        <fullName evidence="8">Histidine kinase domain-containing protein</fullName>
    </recommendedName>
</protein>
<keyword evidence="4" id="KW-0418">Kinase</keyword>
<feature type="domain" description="Histidine kinase" evidence="8">
    <location>
        <begin position="489"/>
        <end position="695"/>
    </location>
</feature>
<dbReference type="PANTHER" id="PTHR43065">
    <property type="entry name" value="SENSOR HISTIDINE KINASE"/>
    <property type="match status" value="1"/>
</dbReference>
<sequence length="701" mass="77412">MVYTYFSLLPLSSIALCLALGAFTFSRNPRNPVNIGFALGMASIALIETGNAITLFSLSSSGTVAPGMKLSTIGEALMPVVWYVFSVTFTRVNPKEALQGKLPFFVGLTLVALFFIALIGSPDFLSAPNFNSVSPFFTIGTFGKYFYVYLIVGIVLNLGSLENTLRSSSGIQRWQIKYIIFGVGAILILFIYKATQALLFSAINIQLLPVISVVIIISTSIMALFIVRHRLLDVDVFVSRYVVYNSVTVLIVGAYLLSVGVIVQGAKYLNIPFNYFFSALFIFISALALLVLLFTASLRRKVQLFINRNFYRHKYEFRDKWMESIKRISSQRSVDDIQKTLIEMISETMGAKSVRLWLYDSASKSYLPVNQMSDASNNRMGKDAPLLFYIKQNMAPFLLKDVDEGASGEMKTLMKKTETVLCAPLLAGSEVVGFVLQGKDISGEQYKQDDFELLTALTTQTAVQIKNTRLAQDLMAVKQIDAFAKMSSFVMHDLKNLTNMLSLVSQNAKGNMDNPEFQKDAMNTVEGTVARMKKLIEKLSTVQGGFEFELESVNLVSLIGNSADKAIMGYESSIKIFQGIDKSLEVYVDREAIEMVLLNIIKNSCEAICGDGAIDIKASMYGQNVEIIVSDTGCGMSEEFIEKSLFTPFKSTKDYGFGIGLYQCKSIVESHGGKIDVTSKKNEGTTFIVSLPASGARKSRA</sequence>
<dbReference type="Pfam" id="PF13492">
    <property type="entry name" value="GAF_3"/>
    <property type="match status" value="1"/>
</dbReference>
<evidence type="ECO:0000259" key="8">
    <source>
        <dbReference type="PROSITE" id="PS50109"/>
    </source>
</evidence>
<feature type="transmembrane region" description="Helical" evidence="7">
    <location>
        <begin position="102"/>
        <end position="121"/>
    </location>
</feature>
<evidence type="ECO:0000256" key="1">
    <source>
        <dbReference type="ARBA" id="ARBA00022553"/>
    </source>
</evidence>
<proteinExistence type="predicted"/>
<dbReference type="InterPro" id="IPR029016">
    <property type="entry name" value="GAF-like_dom_sf"/>
</dbReference>
<evidence type="ECO:0000256" key="5">
    <source>
        <dbReference type="ARBA" id="ARBA00022840"/>
    </source>
</evidence>
<keyword evidence="7" id="KW-1133">Transmembrane helix</keyword>
<organism evidence="9">
    <name type="scientific">hydrothermal vent metagenome</name>
    <dbReference type="NCBI Taxonomy" id="652676"/>
    <lineage>
        <taxon>unclassified sequences</taxon>
        <taxon>metagenomes</taxon>
        <taxon>ecological metagenomes</taxon>
    </lineage>
</organism>
<feature type="transmembrane region" description="Helical" evidence="7">
    <location>
        <begin position="70"/>
        <end position="90"/>
    </location>
</feature>
<evidence type="ECO:0000256" key="4">
    <source>
        <dbReference type="ARBA" id="ARBA00022777"/>
    </source>
</evidence>
<keyword evidence="7" id="KW-0472">Membrane</keyword>
<feature type="transmembrane region" description="Helical" evidence="7">
    <location>
        <begin position="207"/>
        <end position="229"/>
    </location>
</feature>
<keyword evidence="6" id="KW-0902">Two-component regulatory system</keyword>
<dbReference type="InterPro" id="IPR036890">
    <property type="entry name" value="HATPase_C_sf"/>
</dbReference>
<keyword evidence="7" id="KW-0812">Transmembrane</keyword>
<feature type="transmembrane region" description="Helical" evidence="7">
    <location>
        <begin position="37"/>
        <end position="58"/>
    </location>
</feature>
<feature type="transmembrane region" description="Helical" evidence="7">
    <location>
        <begin position="241"/>
        <end position="263"/>
    </location>
</feature>
<gene>
    <name evidence="9" type="ORF">MNBD_NITROSPINAE01-1095</name>
</gene>
<dbReference type="InterPro" id="IPR004358">
    <property type="entry name" value="Sig_transdc_His_kin-like_C"/>
</dbReference>
<dbReference type="NCBIfam" id="TIGR02916">
    <property type="entry name" value="PEP_his_kin"/>
    <property type="match status" value="1"/>
</dbReference>
<keyword evidence="2" id="KW-0808">Transferase</keyword>
<reference evidence="9" key="1">
    <citation type="submission" date="2018-06" db="EMBL/GenBank/DDBJ databases">
        <authorList>
            <person name="Zhirakovskaya E."/>
        </authorList>
    </citation>
    <scope>NUCLEOTIDE SEQUENCE</scope>
</reference>
<evidence type="ECO:0000256" key="2">
    <source>
        <dbReference type="ARBA" id="ARBA00022679"/>
    </source>
</evidence>
<feature type="transmembrane region" description="Helical" evidence="7">
    <location>
        <begin position="178"/>
        <end position="195"/>
    </location>
</feature>
<dbReference type="Pfam" id="PF02518">
    <property type="entry name" value="HATPase_c"/>
    <property type="match status" value="1"/>
</dbReference>
<dbReference type="CDD" id="cd00082">
    <property type="entry name" value="HisKA"/>
    <property type="match status" value="1"/>
</dbReference>
<dbReference type="SUPFAM" id="SSF55781">
    <property type="entry name" value="GAF domain-like"/>
    <property type="match status" value="1"/>
</dbReference>
<keyword evidence="5" id="KW-0067">ATP-binding</keyword>
<accession>A0A3B1CJZ2</accession>
<dbReference type="InterPro" id="IPR014265">
    <property type="entry name" value="XrtA/PrsK"/>
</dbReference>
<keyword evidence="3" id="KW-0547">Nucleotide-binding</keyword>
<feature type="transmembrane region" description="Helical" evidence="7">
    <location>
        <begin position="275"/>
        <end position="298"/>
    </location>
</feature>
<dbReference type="SMART" id="SM00065">
    <property type="entry name" value="GAF"/>
    <property type="match status" value="1"/>
</dbReference>
<dbReference type="InterPro" id="IPR003661">
    <property type="entry name" value="HisK_dim/P_dom"/>
</dbReference>
<feature type="transmembrane region" description="Helical" evidence="7">
    <location>
        <begin position="133"/>
        <end position="158"/>
    </location>
</feature>
<dbReference type="EMBL" id="UOGC01000163">
    <property type="protein sequence ID" value="VAX24258.1"/>
    <property type="molecule type" value="Genomic_DNA"/>
</dbReference>
<dbReference type="InterPro" id="IPR003594">
    <property type="entry name" value="HATPase_dom"/>
</dbReference>
<dbReference type="GO" id="GO:0000155">
    <property type="term" value="F:phosphorelay sensor kinase activity"/>
    <property type="evidence" value="ECO:0007669"/>
    <property type="project" value="InterPro"/>
</dbReference>
<evidence type="ECO:0000256" key="7">
    <source>
        <dbReference type="SAM" id="Phobius"/>
    </source>
</evidence>
<name>A0A3B1CJZ2_9ZZZZ</name>
<dbReference type="InterPro" id="IPR003018">
    <property type="entry name" value="GAF"/>
</dbReference>
<dbReference type="AlphaFoldDB" id="A0A3B1CJZ2"/>
<dbReference type="InterPro" id="IPR005467">
    <property type="entry name" value="His_kinase_dom"/>
</dbReference>
<dbReference type="Gene3D" id="3.30.565.10">
    <property type="entry name" value="Histidine kinase-like ATPase, C-terminal domain"/>
    <property type="match status" value="1"/>
</dbReference>
<evidence type="ECO:0000256" key="6">
    <source>
        <dbReference type="ARBA" id="ARBA00023012"/>
    </source>
</evidence>
<dbReference type="SUPFAM" id="SSF55874">
    <property type="entry name" value="ATPase domain of HSP90 chaperone/DNA topoisomerase II/histidine kinase"/>
    <property type="match status" value="1"/>
</dbReference>
<dbReference type="PROSITE" id="PS50109">
    <property type="entry name" value="HIS_KIN"/>
    <property type="match status" value="1"/>
</dbReference>
<evidence type="ECO:0000256" key="3">
    <source>
        <dbReference type="ARBA" id="ARBA00022741"/>
    </source>
</evidence>
<dbReference type="Gene3D" id="3.30.450.40">
    <property type="match status" value="1"/>
</dbReference>
<feature type="transmembrane region" description="Helical" evidence="7">
    <location>
        <begin position="6"/>
        <end position="25"/>
    </location>
</feature>
<dbReference type="PRINTS" id="PR00344">
    <property type="entry name" value="BCTRLSENSOR"/>
</dbReference>
<dbReference type="SMART" id="SM00387">
    <property type="entry name" value="HATPase_c"/>
    <property type="match status" value="1"/>
</dbReference>
<dbReference type="PANTHER" id="PTHR43065:SF46">
    <property type="entry name" value="C4-DICARBOXYLATE TRANSPORT SENSOR PROTEIN DCTB"/>
    <property type="match status" value="1"/>
</dbReference>
<keyword evidence="1" id="KW-0597">Phosphoprotein</keyword>
<dbReference type="GO" id="GO:0005524">
    <property type="term" value="F:ATP binding"/>
    <property type="evidence" value="ECO:0007669"/>
    <property type="project" value="UniProtKB-KW"/>
</dbReference>